<comment type="catalytic activity">
    <reaction evidence="4">
        <text>Inactivates bleomycin B2 (a cytotoxic glycometallopeptide) by hydrolysis of a carboxyamide bond of beta-aminoalanine, but also shows general aminopeptidase activity. The specificity varies somewhat with source, but amino acid arylamides of Met, Leu and Ala are preferred.</text>
        <dbReference type="EC" id="3.4.22.40"/>
    </reaction>
</comment>
<protein>
    <recommendedName>
        <fullName evidence="4">Cysteine proteinase 1, mitochondrial</fullName>
        <ecNumber evidence="4">3.4.22.40</ecNumber>
    </recommendedName>
</protein>
<evidence type="ECO:0000313" key="7">
    <source>
        <dbReference type="Proteomes" id="UP001140094"/>
    </source>
</evidence>
<name>A0A9W8LU46_9FUNG</name>
<dbReference type="SUPFAM" id="SSF54001">
    <property type="entry name" value="Cysteine proteinases"/>
    <property type="match status" value="1"/>
</dbReference>
<dbReference type="GO" id="GO:0006508">
    <property type="term" value="P:proteolysis"/>
    <property type="evidence" value="ECO:0007669"/>
    <property type="project" value="UniProtKB-KW"/>
</dbReference>
<dbReference type="PIRSF" id="PIRSF005700">
    <property type="entry name" value="PepC"/>
    <property type="match status" value="1"/>
</dbReference>
<reference evidence="6" key="1">
    <citation type="submission" date="2022-07" db="EMBL/GenBank/DDBJ databases">
        <title>Phylogenomic reconstructions and comparative analyses of Kickxellomycotina fungi.</title>
        <authorList>
            <person name="Reynolds N.K."/>
            <person name="Stajich J.E."/>
            <person name="Barry K."/>
            <person name="Grigoriev I.V."/>
            <person name="Crous P."/>
            <person name="Smith M.E."/>
        </authorList>
    </citation>
    <scope>NUCLEOTIDE SEQUENCE</scope>
    <source>
        <strain evidence="6">NRRL 1565</strain>
    </source>
</reference>
<gene>
    <name evidence="6" type="primary">LAP3_2</name>
    <name evidence="6" type="ORF">H4R20_003004</name>
</gene>
<accession>A0A9W8LU46</accession>
<keyword evidence="4" id="KW-0963">Cytoplasm</keyword>
<keyword evidence="7" id="KW-1185">Reference proteome</keyword>
<evidence type="ECO:0000256" key="2">
    <source>
        <dbReference type="ARBA" id="ARBA00022801"/>
    </source>
</evidence>
<evidence type="ECO:0000256" key="4">
    <source>
        <dbReference type="PIRNR" id="PIRNR005700"/>
    </source>
</evidence>
<dbReference type="GO" id="GO:0004197">
    <property type="term" value="F:cysteine-type endopeptidase activity"/>
    <property type="evidence" value="ECO:0007669"/>
    <property type="project" value="UniProtKB-EC"/>
</dbReference>
<keyword evidence="4" id="KW-0496">Mitochondrion</keyword>
<proteinExistence type="inferred from homology"/>
<dbReference type="GO" id="GO:0005739">
    <property type="term" value="C:mitochondrion"/>
    <property type="evidence" value="ECO:0007669"/>
    <property type="project" value="UniProtKB-SubCell"/>
</dbReference>
<comment type="subcellular location">
    <subcellularLocation>
        <location evidence="4">Mitochondrion</location>
    </subcellularLocation>
    <subcellularLocation>
        <location evidence="4">Cytoplasm</location>
    </subcellularLocation>
</comment>
<dbReference type="Pfam" id="PF03051">
    <property type="entry name" value="Peptidase_C1_2"/>
    <property type="match status" value="1"/>
</dbReference>
<dbReference type="InterPro" id="IPR038765">
    <property type="entry name" value="Papain-like_cys_pep_sf"/>
</dbReference>
<dbReference type="GO" id="GO:0043418">
    <property type="term" value="P:homocysteine catabolic process"/>
    <property type="evidence" value="ECO:0007669"/>
    <property type="project" value="TreeGrafter"/>
</dbReference>
<dbReference type="CDD" id="cd00585">
    <property type="entry name" value="Peptidase_C1B"/>
    <property type="match status" value="1"/>
</dbReference>
<keyword evidence="1 4" id="KW-0645">Protease</keyword>
<dbReference type="EMBL" id="JANBUO010000563">
    <property type="protein sequence ID" value="KAJ2803153.1"/>
    <property type="molecule type" value="Genomic_DNA"/>
</dbReference>
<dbReference type="EC" id="3.4.22.40" evidence="4"/>
<dbReference type="GO" id="GO:0070005">
    <property type="term" value="F:cysteine-type aminopeptidase activity"/>
    <property type="evidence" value="ECO:0007669"/>
    <property type="project" value="InterPro"/>
</dbReference>
<organism evidence="6 7">
    <name type="scientific">Coemansia guatemalensis</name>
    <dbReference type="NCBI Taxonomy" id="2761395"/>
    <lineage>
        <taxon>Eukaryota</taxon>
        <taxon>Fungi</taxon>
        <taxon>Fungi incertae sedis</taxon>
        <taxon>Zoopagomycota</taxon>
        <taxon>Kickxellomycotina</taxon>
        <taxon>Kickxellomycetes</taxon>
        <taxon>Kickxellales</taxon>
        <taxon>Kickxellaceae</taxon>
        <taxon>Coemansia</taxon>
    </lineage>
</organism>
<sequence length="472" mass="54140">MVVSNTDDKLPYSSFAEYFSGNADVLHAQSLQESVNANKDTPSSNCCAKELDLALLNDIRDELDGDIVSRLGSLTISKLPLEDALENKQPPINNQGKSDMCWNYAGLNMMRFKLMEQYNLTEFDFSKAYLFFYDKVEKANWFLENILATLDQSLDSRLVQCLFAKPVNDPAQWNMFVSLIEKYGMVPYSAYPDTYHNLNSAHLISLLSSVVREFALRLRNEYANGKCVEELRTEKTEMIKEVYRIMTIANMSPPKKFTWAFYDRDGTFHEINDITPLEFYKDYMCFDCSQTVSLFNDPRNEYMRRLTVEFLGNVVGGQEAGHINVPMSEIKRLAAKLVMAGHPLWFSCDVLKMVSRNGIADTNIFDYAAAFSSKYNLTKAERMQCLESKPTHGMVLTGVHIEDGKIVRWQAENSWGKEFGNNGYLTITDKWFDEYVYQIIVMKSDLSQEMLDALEKDAIVLPPWDPLSIWSL</sequence>
<comment type="function">
    <text evidence="4">Has aminopeptidase activity, shortening substrate peptides sequentially by 1 amino acid. Has bleomycin hydrolase activity, which can protect the cell from the toxic effects of bleomycin. Has homocysteine-thiolactonase activity, protecting the cell against homocysteine toxicity.</text>
</comment>
<dbReference type="Proteomes" id="UP001140094">
    <property type="component" value="Unassembled WGS sequence"/>
</dbReference>
<feature type="active site" evidence="5">
    <location>
        <position position="392"/>
    </location>
</feature>
<comment type="caution">
    <text evidence="6">The sequence shown here is derived from an EMBL/GenBank/DDBJ whole genome shotgun (WGS) entry which is preliminary data.</text>
</comment>
<dbReference type="Gene3D" id="3.90.70.10">
    <property type="entry name" value="Cysteine proteinases"/>
    <property type="match status" value="1"/>
</dbReference>
<dbReference type="PANTHER" id="PTHR10363">
    <property type="entry name" value="BLEOMYCIN HYDROLASE"/>
    <property type="match status" value="1"/>
</dbReference>
<dbReference type="AlphaFoldDB" id="A0A9W8LU46"/>
<keyword evidence="2 4" id="KW-0378">Hydrolase</keyword>
<dbReference type="PANTHER" id="PTHR10363:SF2">
    <property type="entry name" value="BLEOMYCIN HYDROLASE"/>
    <property type="match status" value="1"/>
</dbReference>
<dbReference type="InterPro" id="IPR004134">
    <property type="entry name" value="Peptidase_C1B"/>
</dbReference>
<dbReference type="OrthoDB" id="2666448at2759"/>
<comment type="similarity">
    <text evidence="4">Belongs to the peptidase C1 family.</text>
</comment>
<evidence type="ECO:0000256" key="3">
    <source>
        <dbReference type="ARBA" id="ARBA00022807"/>
    </source>
</evidence>
<evidence type="ECO:0000256" key="1">
    <source>
        <dbReference type="ARBA" id="ARBA00022670"/>
    </source>
</evidence>
<dbReference type="GO" id="GO:0009636">
    <property type="term" value="P:response to toxic substance"/>
    <property type="evidence" value="ECO:0007669"/>
    <property type="project" value="TreeGrafter"/>
</dbReference>
<feature type="active site" evidence="5">
    <location>
        <position position="101"/>
    </location>
</feature>
<evidence type="ECO:0000256" key="5">
    <source>
        <dbReference type="PIRSR" id="PIRSR005700-1"/>
    </source>
</evidence>
<keyword evidence="3 4" id="KW-0788">Thiol protease</keyword>
<feature type="active site" evidence="5">
    <location>
        <position position="413"/>
    </location>
</feature>
<evidence type="ECO:0000313" key="6">
    <source>
        <dbReference type="EMBL" id="KAJ2803153.1"/>
    </source>
</evidence>